<protein>
    <submittedName>
        <fullName evidence="1">Uncharacterized protein</fullName>
    </submittedName>
</protein>
<dbReference type="AlphaFoldDB" id="A0A8T3AX82"/>
<evidence type="ECO:0000313" key="2">
    <source>
        <dbReference type="Proteomes" id="UP000829196"/>
    </source>
</evidence>
<keyword evidence="2" id="KW-1185">Reference proteome</keyword>
<sequence>MPSVWIDETCLLFSANVSVELTYPSGLSIVVAKITWIELICSYLENTSA</sequence>
<dbReference type="Proteomes" id="UP000829196">
    <property type="component" value="Unassembled WGS sequence"/>
</dbReference>
<reference evidence="1" key="1">
    <citation type="journal article" date="2022" name="Front. Genet.">
        <title>Chromosome-Scale Assembly of the Dendrobium nobile Genome Provides Insights Into the Molecular Mechanism of the Biosynthesis of the Medicinal Active Ingredient of Dendrobium.</title>
        <authorList>
            <person name="Xu Q."/>
            <person name="Niu S.-C."/>
            <person name="Li K.-L."/>
            <person name="Zheng P.-J."/>
            <person name="Zhang X.-J."/>
            <person name="Jia Y."/>
            <person name="Liu Y."/>
            <person name="Niu Y.-X."/>
            <person name="Yu L.-H."/>
            <person name="Chen D.-F."/>
            <person name="Zhang G.-Q."/>
        </authorList>
    </citation>
    <scope>NUCLEOTIDE SEQUENCE</scope>
    <source>
        <tissue evidence="1">Leaf</tissue>
    </source>
</reference>
<name>A0A8T3AX82_DENNO</name>
<comment type="caution">
    <text evidence="1">The sequence shown here is derived from an EMBL/GenBank/DDBJ whole genome shotgun (WGS) entry which is preliminary data.</text>
</comment>
<proteinExistence type="predicted"/>
<accession>A0A8T3AX82</accession>
<evidence type="ECO:0000313" key="1">
    <source>
        <dbReference type="EMBL" id="KAI0500684.1"/>
    </source>
</evidence>
<gene>
    <name evidence="1" type="ORF">KFK09_018900</name>
</gene>
<dbReference type="EMBL" id="JAGYWB010000013">
    <property type="protein sequence ID" value="KAI0500684.1"/>
    <property type="molecule type" value="Genomic_DNA"/>
</dbReference>
<organism evidence="1 2">
    <name type="scientific">Dendrobium nobile</name>
    <name type="common">Orchid</name>
    <dbReference type="NCBI Taxonomy" id="94219"/>
    <lineage>
        <taxon>Eukaryota</taxon>
        <taxon>Viridiplantae</taxon>
        <taxon>Streptophyta</taxon>
        <taxon>Embryophyta</taxon>
        <taxon>Tracheophyta</taxon>
        <taxon>Spermatophyta</taxon>
        <taxon>Magnoliopsida</taxon>
        <taxon>Liliopsida</taxon>
        <taxon>Asparagales</taxon>
        <taxon>Orchidaceae</taxon>
        <taxon>Epidendroideae</taxon>
        <taxon>Malaxideae</taxon>
        <taxon>Dendrobiinae</taxon>
        <taxon>Dendrobium</taxon>
    </lineage>
</organism>